<comment type="caution">
    <text evidence="5">The sequence shown here is derived from an EMBL/GenBank/DDBJ whole genome shotgun (WGS) entry which is preliminary data.</text>
</comment>
<evidence type="ECO:0000313" key="5">
    <source>
        <dbReference type="EMBL" id="KAJ0195906.1"/>
    </source>
</evidence>
<evidence type="ECO:0000259" key="4">
    <source>
        <dbReference type="SMART" id="SM00043"/>
    </source>
</evidence>
<evidence type="ECO:0000256" key="1">
    <source>
        <dbReference type="ARBA" id="ARBA00022690"/>
    </source>
</evidence>
<evidence type="ECO:0000313" key="6">
    <source>
        <dbReference type="Proteomes" id="UP000235145"/>
    </source>
</evidence>
<dbReference type="EMBL" id="NBSK02000007">
    <property type="protein sequence ID" value="KAJ0195906.1"/>
    <property type="molecule type" value="Genomic_DNA"/>
</dbReference>
<dbReference type="PANTHER" id="PTHR11413">
    <property type="entry name" value="CYSTATIN FAMILY MEMBER"/>
    <property type="match status" value="1"/>
</dbReference>
<name>A0A9R1X1Q9_LACSA</name>
<keyword evidence="1 3" id="KW-0646">Protease inhibitor</keyword>
<dbReference type="GO" id="GO:0004869">
    <property type="term" value="F:cysteine-type endopeptidase inhibitor activity"/>
    <property type="evidence" value="ECO:0000318"/>
    <property type="project" value="GO_Central"/>
</dbReference>
<reference evidence="5 6" key="1">
    <citation type="journal article" date="2017" name="Nat. Commun.">
        <title>Genome assembly with in vitro proximity ligation data and whole-genome triplication in lettuce.</title>
        <authorList>
            <person name="Reyes-Chin-Wo S."/>
            <person name="Wang Z."/>
            <person name="Yang X."/>
            <person name="Kozik A."/>
            <person name="Arikit S."/>
            <person name="Song C."/>
            <person name="Xia L."/>
            <person name="Froenicke L."/>
            <person name="Lavelle D.O."/>
            <person name="Truco M.J."/>
            <person name="Xia R."/>
            <person name="Zhu S."/>
            <person name="Xu C."/>
            <person name="Xu H."/>
            <person name="Xu X."/>
            <person name="Cox K."/>
            <person name="Korf I."/>
            <person name="Meyers B.C."/>
            <person name="Michelmore R.W."/>
        </authorList>
    </citation>
    <scope>NUCLEOTIDE SEQUENCE [LARGE SCALE GENOMIC DNA]</scope>
    <source>
        <strain evidence="6">cv. Salinas</strain>
        <tissue evidence="5">Seedlings</tissue>
    </source>
</reference>
<dbReference type="PROSITE" id="PS00287">
    <property type="entry name" value="CYSTATIN"/>
    <property type="match status" value="1"/>
</dbReference>
<evidence type="ECO:0000256" key="3">
    <source>
        <dbReference type="RuleBase" id="RU362130"/>
    </source>
</evidence>
<dbReference type="InterPro" id="IPR018073">
    <property type="entry name" value="Prot_inh_cystat_CS"/>
</dbReference>
<evidence type="ECO:0000256" key="2">
    <source>
        <dbReference type="ARBA" id="ARBA00022704"/>
    </source>
</evidence>
<comment type="similarity">
    <text evidence="3">Belongs to the cystatin family. Phytocystatin subfamily.</text>
</comment>
<keyword evidence="3" id="KW-0732">Signal</keyword>
<gene>
    <name evidence="5" type="ORF">LSAT_V11C700355070</name>
</gene>
<dbReference type="InterPro" id="IPR046350">
    <property type="entry name" value="Cystatin_sf"/>
</dbReference>
<protein>
    <recommendedName>
        <fullName evidence="3">Cysteine proteinase inhibitor</fullName>
    </recommendedName>
</protein>
<dbReference type="Pfam" id="PF16845">
    <property type="entry name" value="SQAPI"/>
    <property type="match status" value="1"/>
</dbReference>
<organism evidence="5 6">
    <name type="scientific">Lactuca sativa</name>
    <name type="common">Garden lettuce</name>
    <dbReference type="NCBI Taxonomy" id="4236"/>
    <lineage>
        <taxon>Eukaryota</taxon>
        <taxon>Viridiplantae</taxon>
        <taxon>Streptophyta</taxon>
        <taxon>Embryophyta</taxon>
        <taxon>Tracheophyta</taxon>
        <taxon>Spermatophyta</taxon>
        <taxon>Magnoliopsida</taxon>
        <taxon>eudicotyledons</taxon>
        <taxon>Gunneridae</taxon>
        <taxon>Pentapetalae</taxon>
        <taxon>asterids</taxon>
        <taxon>campanulids</taxon>
        <taxon>Asterales</taxon>
        <taxon>Asteraceae</taxon>
        <taxon>Cichorioideae</taxon>
        <taxon>Cichorieae</taxon>
        <taxon>Lactucinae</taxon>
        <taxon>Lactuca</taxon>
    </lineage>
</organism>
<proteinExistence type="inferred from homology"/>
<dbReference type="PANTHER" id="PTHR11413:SF120">
    <property type="entry name" value="CYSTEINE PROTEINASE INHIBITOR"/>
    <property type="match status" value="1"/>
</dbReference>
<keyword evidence="2 3" id="KW-0789">Thiol protease inhibitor</keyword>
<sequence length="236" mass="26510">MQIQRYNYILLLLIASSLLNPSSASKQSSFCSSEEVFLESNPMATLGGIKDSPASNSAEIDGLARFAVDEHNKKENKMLELARVVKVQEQVVSGTLHHLTLEVVDVGEKKLYLAKIWVKPWLNFKELQEFTHIGDATTTSPNLDVQKADDESMTIHGDFQDAASHALKTLQQRSNSLFPYELQEVVHVKAETVDGTAKYDLVLKVKRSDKEEKFKANVHKDKDGNFHVNNMVQDHS</sequence>
<feature type="chain" id="PRO_5040547903" description="Cysteine proteinase inhibitor" evidence="3">
    <location>
        <begin position="25"/>
        <end position="236"/>
    </location>
</feature>
<feature type="signal peptide" evidence="3">
    <location>
        <begin position="1"/>
        <end position="24"/>
    </location>
</feature>
<dbReference type="InterPro" id="IPR027214">
    <property type="entry name" value="Cystatin"/>
</dbReference>
<dbReference type="CDD" id="cd00042">
    <property type="entry name" value="CY"/>
    <property type="match status" value="1"/>
</dbReference>
<accession>A0A9R1X1Q9</accession>
<dbReference type="Proteomes" id="UP000235145">
    <property type="component" value="Unassembled WGS sequence"/>
</dbReference>
<dbReference type="SUPFAM" id="SSF54403">
    <property type="entry name" value="Cystatin/monellin"/>
    <property type="match status" value="2"/>
</dbReference>
<dbReference type="SMART" id="SM00043">
    <property type="entry name" value="CY"/>
    <property type="match status" value="1"/>
</dbReference>
<keyword evidence="6" id="KW-1185">Reference proteome</keyword>
<dbReference type="Gene3D" id="3.10.450.10">
    <property type="match status" value="2"/>
</dbReference>
<feature type="domain" description="Cystatin" evidence="4">
    <location>
        <begin position="44"/>
        <end position="133"/>
    </location>
</feature>
<dbReference type="AlphaFoldDB" id="A0A9R1X1Q9"/>
<dbReference type="Pfam" id="PF00031">
    <property type="entry name" value="Cystatin"/>
    <property type="match status" value="1"/>
</dbReference>
<dbReference type="InterPro" id="IPR000010">
    <property type="entry name" value="Cystatin_dom"/>
</dbReference>